<evidence type="ECO:0000256" key="1">
    <source>
        <dbReference type="SAM" id="SignalP"/>
    </source>
</evidence>
<dbReference type="Proteomes" id="UP001164746">
    <property type="component" value="Chromosome 7"/>
</dbReference>
<accession>A0ABY7EPG3</accession>
<sequence length="78" mass="8377">MDAIKVFCFVFALVGVFAAVIRTCSLIKVGKNECKEGTQLGLKIKACACVKDLCNGTMRVTVTIFTLVTAVLAAFKLM</sequence>
<organism evidence="2 3">
    <name type="scientific">Mya arenaria</name>
    <name type="common">Soft-shell clam</name>
    <dbReference type="NCBI Taxonomy" id="6604"/>
    <lineage>
        <taxon>Eukaryota</taxon>
        <taxon>Metazoa</taxon>
        <taxon>Spiralia</taxon>
        <taxon>Lophotrochozoa</taxon>
        <taxon>Mollusca</taxon>
        <taxon>Bivalvia</taxon>
        <taxon>Autobranchia</taxon>
        <taxon>Heteroconchia</taxon>
        <taxon>Euheterodonta</taxon>
        <taxon>Imparidentia</taxon>
        <taxon>Neoheterodontei</taxon>
        <taxon>Myida</taxon>
        <taxon>Myoidea</taxon>
        <taxon>Myidae</taxon>
        <taxon>Mya</taxon>
    </lineage>
</organism>
<feature type="signal peptide" evidence="1">
    <location>
        <begin position="1"/>
        <end position="18"/>
    </location>
</feature>
<reference evidence="2" key="1">
    <citation type="submission" date="2022-11" db="EMBL/GenBank/DDBJ databases">
        <title>Centuries of genome instability and evolution in soft-shell clam transmissible cancer (bioRxiv).</title>
        <authorList>
            <person name="Hart S.F.M."/>
            <person name="Yonemitsu M.A."/>
            <person name="Giersch R.M."/>
            <person name="Beal B.F."/>
            <person name="Arriagada G."/>
            <person name="Davis B.W."/>
            <person name="Ostrander E.A."/>
            <person name="Goff S.P."/>
            <person name="Metzger M.J."/>
        </authorList>
    </citation>
    <scope>NUCLEOTIDE SEQUENCE</scope>
    <source>
        <strain evidence="2">MELC-2E11</strain>
        <tissue evidence="2">Siphon/mantle</tissue>
    </source>
</reference>
<name>A0ABY7EPG3_MYAAR</name>
<feature type="chain" id="PRO_5047273402" evidence="1">
    <location>
        <begin position="19"/>
        <end position="78"/>
    </location>
</feature>
<protein>
    <submittedName>
        <fullName evidence="2">Uncharacterized protein</fullName>
    </submittedName>
</protein>
<gene>
    <name evidence="2" type="ORF">MAR_035918</name>
</gene>
<keyword evidence="3" id="KW-1185">Reference proteome</keyword>
<proteinExistence type="predicted"/>
<keyword evidence="1" id="KW-0732">Signal</keyword>
<evidence type="ECO:0000313" key="3">
    <source>
        <dbReference type="Proteomes" id="UP001164746"/>
    </source>
</evidence>
<dbReference type="EMBL" id="CP111018">
    <property type="protein sequence ID" value="WAR10842.1"/>
    <property type="molecule type" value="Genomic_DNA"/>
</dbReference>
<evidence type="ECO:0000313" key="2">
    <source>
        <dbReference type="EMBL" id="WAR10842.1"/>
    </source>
</evidence>